<evidence type="ECO:0000313" key="2">
    <source>
        <dbReference type="Proteomes" id="UP000004030"/>
    </source>
</evidence>
<keyword evidence="2" id="KW-1185">Reference proteome</keyword>
<name>G6EJM5_9SPHN</name>
<reference evidence="1 2" key="1">
    <citation type="journal article" date="2012" name="J. Bacteriol.">
        <title>Genome sequence of benzo(a)pyrene-degrading bacterium Novosphingobium pentaromativorans US6-1.</title>
        <authorList>
            <person name="Luo Y.R."/>
            <person name="Kang S.G."/>
            <person name="Kim S.J."/>
            <person name="Kim M.R."/>
            <person name="Li N."/>
            <person name="Lee J.H."/>
            <person name="Kwon K.K."/>
        </authorList>
    </citation>
    <scope>NUCLEOTIDE SEQUENCE [LARGE SCALE GENOMIC DNA]</scope>
    <source>
        <strain evidence="1 2">US6-1</strain>
    </source>
</reference>
<proteinExistence type="predicted"/>
<accession>G6EJM5</accession>
<dbReference type="AlphaFoldDB" id="G6EJM5"/>
<protein>
    <recommendedName>
        <fullName evidence="3">SGNH hydrolase-type esterase domain-containing protein</fullName>
    </recommendedName>
</protein>
<dbReference type="Proteomes" id="UP000004030">
    <property type="component" value="Unassembled WGS sequence"/>
</dbReference>
<gene>
    <name evidence="1" type="ORF">NSU_4546</name>
</gene>
<comment type="caution">
    <text evidence="1">The sequence shown here is derived from an EMBL/GenBank/DDBJ whole genome shotgun (WGS) entry which is preliminary data.</text>
</comment>
<evidence type="ECO:0000313" key="1">
    <source>
        <dbReference type="EMBL" id="EHJ58494.1"/>
    </source>
</evidence>
<dbReference type="EMBL" id="AGFM01000077">
    <property type="protein sequence ID" value="EHJ58494.1"/>
    <property type="molecule type" value="Genomic_DNA"/>
</dbReference>
<evidence type="ECO:0008006" key="3">
    <source>
        <dbReference type="Google" id="ProtNLM"/>
    </source>
</evidence>
<organism evidence="1 2">
    <name type="scientific">Novosphingobium pentaromativorans US6-1</name>
    <dbReference type="NCBI Taxonomy" id="1088721"/>
    <lineage>
        <taxon>Bacteria</taxon>
        <taxon>Pseudomonadati</taxon>
        <taxon>Pseudomonadota</taxon>
        <taxon>Alphaproteobacteria</taxon>
        <taxon>Sphingomonadales</taxon>
        <taxon>Sphingomonadaceae</taxon>
        <taxon>Novosphingobium</taxon>
    </lineage>
</organism>
<sequence>MRWQIPPKRYGASVFAIGSNDAASPDLTKKLRNIRARIIARRVIWLLPYNRQRASIVSSVAATYNDETLDLLRFPTRDQIHPSSYHLVARALLRPD</sequence>
<dbReference type="PATRIC" id="fig|1088721.3.peg.4467"/>